<gene>
    <name evidence="1" type="ORF">Tci_902276</name>
</gene>
<name>A0A699V5E6_TANCI</name>
<sequence>MHIEKNIFENVFETVMDIERKTKDNAKSRDDVNIYCKRKELEKNESTWKYPKACYSLGKEEKKAVCDWVAKLKFPDGYVSNMTRCVDMKKYKMFGVKSYDCHVFMQRLIPIAFRALLPMTVWKALTELSLFFKDLTCTTIEMDDMIRLQT</sequence>
<proteinExistence type="predicted"/>
<organism evidence="1">
    <name type="scientific">Tanacetum cinerariifolium</name>
    <name type="common">Dalmatian daisy</name>
    <name type="synonym">Chrysanthemum cinerariifolium</name>
    <dbReference type="NCBI Taxonomy" id="118510"/>
    <lineage>
        <taxon>Eukaryota</taxon>
        <taxon>Viridiplantae</taxon>
        <taxon>Streptophyta</taxon>
        <taxon>Embryophyta</taxon>
        <taxon>Tracheophyta</taxon>
        <taxon>Spermatophyta</taxon>
        <taxon>Magnoliopsida</taxon>
        <taxon>eudicotyledons</taxon>
        <taxon>Gunneridae</taxon>
        <taxon>Pentapetalae</taxon>
        <taxon>asterids</taxon>
        <taxon>campanulids</taxon>
        <taxon>Asterales</taxon>
        <taxon>Asteraceae</taxon>
        <taxon>Asteroideae</taxon>
        <taxon>Anthemideae</taxon>
        <taxon>Anthemidinae</taxon>
        <taxon>Tanacetum</taxon>
    </lineage>
</organism>
<accession>A0A699V5E6</accession>
<protein>
    <submittedName>
        <fullName evidence="1">Uncharacterized protein</fullName>
    </submittedName>
</protein>
<dbReference type="PANTHER" id="PTHR10775">
    <property type="entry name" value="OS08G0208400 PROTEIN"/>
    <property type="match status" value="1"/>
</dbReference>
<comment type="caution">
    <text evidence="1">The sequence shown here is derived from an EMBL/GenBank/DDBJ whole genome shotgun (WGS) entry which is preliminary data.</text>
</comment>
<dbReference type="EMBL" id="BKCJ011402695">
    <property type="protein sequence ID" value="GFD30307.1"/>
    <property type="molecule type" value="Genomic_DNA"/>
</dbReference>
<evidence type="ECO:0000313" key="1">
    <source>
        <dbReference type="EMBL" id="GFD30307.1"/>
    </source>
</evidence>
<dbReference type="PANTHER" id="PTHR10775:SF182">
    <property type="entry name" value="TRANSPOSON, EN_SPM-LIKE, TRANSPOSASE-ASSOCIATED DOMAIN PROTEIN-RELATED"/>
    <property type="match status" value="1"/>
</dbReference>
<reference evidence="1" key="1">
    <citation type="journal article" date="2019" name="Sci. Rep.">
        <title>Draft genome of Tanacetum cinerariifolium, the natural source of mosquito coil.</title>
        <authorList>
            <person name="Yamashiro T."/>
            <person name="Shiraishi A."/>
            <person name="Satake H."/>
            <person name="Nakayama K."/>
        </authorList>
    </citation>
    <scope>NUCLEOTIDE SEQUENCE</scope>
</reference>
<dbReference type="AlphaFoldDB" id="A0A699V5E6"/>